<evidence type="ECO:0000259" key="24">
    <source>
        <dbReference type="PROSITE" id="PS50011"/>
    </source>
</evidence>
<evidence type="ECO:0000256" key="4">
    <source>
        <dbReference type="ARBA" id="ARBA00012513"/>
    </source>
</evidence>
<dbReference type="SMART" id="SM00369">
    <property type="entry name" value="LRR_TYP"/>
    <property type="match status" value="8"/>
</dbReference>
<keyword evidence="6" id="KW-0723">Serine/threonine-protein kinase</keyword>
<evidence type="ECO:0000256" key="3">
    <source>
        <dbReference type="ARBA" id="ARBA00008684"/>
    </source>
</evidence>
<dbReference type="Gene3D" id="3.30.200.20">
    <property type="entry name" value="Phosphorylase Kinase, domain 1"/>
    <property type="match status" value="2"/>
</dbReference>
<dbReference type="InterPro" id="IPR001611">
    <property type="entry name" value="Leu-rich_rpt"/>
</dbReference>
<dbReference type="Pfam" id="PF07714">
    <property type="entry name" value="PK_Tyr_Ser-Thr"/>
    <property type="match status" value="1"/>
</dbReference>
<evidence type="ECO:0000256" key="14">
    <source>
        <dbReference type="ARBA" id="ARBA00022777"/>
    </source>
</evidence>
<feature type="domain" description="Protein kinase" evidence="24">
    <location>
        <begin position="87"/>
        <end position="460"/>
    </location>
</feature>
<dbReference type="Gene3D" id="3.80.10.10">
    <property type="entry name" value="Ribonuclease Inhibitor"/>
    <property type="match status" value="3"/>
</dbReference>
<dbReference type="InterPro" id="IPR000719">
    <property type="entry name" value="Prot_kinase_dom"/>
</dbReference>
<keyword evidence="26" id="KW-1185">Reference proteome</keyword>
<evidence type="ECO:0000256" key="5">
    <source>
        <dbReference type="ARBA" id="ARBA00022475"/>
    </source>
</evidence>
<evidence type="ECO:0000256" key="19">
    <source>
        <dbReference type="ARBA" id="ARBA00023180"/>
    </source>
</evidence>
<evidence type="ECO:0000256" key="1">
    <source>
        <dbReference type="ARBA" id="ARBA00004162"/>
    </source>
</evidence>
<sequence length="1891" mass="206800">MGNSKLCGGIPEFQLSVCHFKRSNKSRPNVIIATIAGLSGAILVMLSFVFLLWFSKKRQPISSNSEVPLLEVPKVSYNDLHKATDGFFSANLIGSGSFGSVYKGILNEDGQTVAVKVLNLQYHGAAKSFMAECEALRNIRHRNLVKIVTACSGVDYQGNDFKALVYEFMVNGSLEEWLHPSVNEGYKNLNLIQRINIAIDVASATEYLHHYCGTPIVHCDLKPSKVLLHDEMTAHIGDFGLAKFLLHSVQNNCTYQSSSAGLRGTIGYTPPEYGLGSEVSTKGDVYSYGILLLEMITRKRPTDDMFKGGTYSIAGNETEQLALLDFKAKIAVDSLGVMTSWNATIHFCQWYGITCGRRHRRVTMLDLSSFKLVGTISPYIGLDIANNNFEGFLPADLFISLPNLQFVGFAFNQFTGPVPDSISNASNIVILLLQRNNPTGKVPPLERLNIQMLRADHNHLGSGEVDDWRFLCSLTNSSILQKLNIGKNNFGGSLPECIGNLSSNLEIFRLYQNQISGSIPTSIGNLVNLLDLDVDDNNLSGMVPQSIGNLQNIVFMIFDQNNFFGPIPSSLGNLTKLNTFSFVGNNLQGPIPSSLANCNYLQVLDFSQNNLSGIIPPQVIGLSSLSIYVSFAQNYFTGSLPTEVGNLKALGSLDVSDNMLSEVLKVSCKDLHKATEGFSSANLIGSGSFGSLYKGILNEEQQTIAVKVLNLQCHGAAKSFMAECEALRNIKHRNLVKIVTACSSVDYQGNDFKALVYEFMVNGSLEEWLHPHVLVNRMHEGYKILNLTQRVNIASDVASAIEYLHHHSGTSIVHCDLKPSNVLLHDAMTARIGDFGLAKFLLHSIHNNFSNQSNTAGLRGTIGYAPPEYGLGSEVSKQGDVYSYGILLLEMFTRKRPTDDMFKEDWNLHEFVKSAFPNRASTIIDPILIQEGGQSDDKIMMECLISILGIGISCSVESPIDRIDISDAAMNLFLIRDKFWDTEKRPTDDMFQDSLCLHNFCRTLREKMADPVDPKLQPGTYSVGGNDTDQQALLGFKAGIASDPFGVMSSWNGSIHFCQWYGVTCGRRHQRVTILDLSSLKLGGKVPVELGYLLKIQYLHIADNNLTGTIPHFLGNLSSLTALSIATNNFVGNIPDAIGQLKKLNFLILQQNNLSGTVPSSIFNLSSIAHLDVGLNNFEGFLPADLFTSLPNLQVLSFGEKLSHRKVPSLKILNIQNLLIGGNSLGNGEVDDLRFLFSLTNASILLRLHIGQNNFGGSLPECIGNLSSNLEWFYLYENHISGSIPASIGNLVNLLLLIVENNNLSGMIPLAIENLQNVVVISFSENKFFGPIPSSLGNLTRLSKLYFSNNDLQGTIPSSLGNCTSLQVLQFFANNPRGPLPPQVISLSSLSIYAGFAKNYFTGSLPTEVGNLKALGILDVSDNLLSGEIPKSLGSCTSLEYLYMNGNRFQGSIPFSLSSLRGLQQLDFSHNNLSGQIPGFLASFNSLVSLNLSFNDFEGIVPTDGVFKNASITSVMGNSKLCGGIPEFQLPVCHLKRSNKRRLKAIIATIVGLSGAISVFLSFLVLLRFKKKRQGPASSNSENSLLKVPKVSYNDLHKATDGFSLANLIGSGSFGSVYKGILTEGRQTVAVKVLTACSGVDNQGNDFMALVYEFMVNGSLEKWLHPSLVAVNGMQERYMFLNLIQRINIAIDVAFAIEYLHHHSGTPIVHCDLKPSNVLLDDEMTAHIGDFGLAKFLSHSIQNNFSNQSSSAGLRGTIGYAPPEYGLGSEVSTQGDVYSYGILLLEMFTRKRPTADMFKEGLNLHKFVESALPNEVSAIADPFLFQEGGQSNERTMIECLISILGIGVSCSAELSRERMDITDAAIELCLIRDKLKDSQGRKSSSSNSSHA</sequence>
<dbReference type="Gene3D" id="1.10.510.10">
    <property type="entry name" value="Transferase(Phosphotransferase) domain 1"/>
    <property type="match status" value="4"/>
</dbReference>
<evidence type="ECO:0000256" key="18">
    <source>
        <dbReference type="ARBA" id="ARBA00023170"/>
    </source>
</evidence>
<evidence type="ECO:0000256" key="2">
    <source>
        <dbReference type="ARBA" id="ARBA00004479"/>
    </source>
</evidence>
<dbReference type="InterPro" id="IPR003591">
    <property type="entry name" value="Leu-rich_rpt_typical-subtyp"/>
</dbReference>
<dbReference type="InterPro" id="IPR011009">
    <property type="entry name" value="Kinase-like_dom_sf"/>
</dbReference>
<dbReference type="Pfam" id="PF00560">
    <property type="entry name" value="LRR_1"/>
    <property type="match status" value="8"/>
</dbReference>
<keyword evidence="11" id="KW-0732">Signal</keyword>
<evidence type="ECO:0000256" key="22">
    <source>
        <dbReference type="PROSITE-ProRule" id="PRU10141"/>
    </source>
</evidence>
<evidence type="ECO:0000256" key="12">
    <source>
        <dbReference type="ARBA" id="ARBA00022737"/>
    </source>
</evidence>
<dbReference type="EC" id="2.7.11.1" evidence="4"/>
<dbReference type="OrthoDB" id="676979at2759"/>
<organism evidence="25 26">
    <name type="scientific">Jatropha curcas</name>
    <name type="common">Barbados nut</name>
    <dbReference type="NCBI Taxonomy" id="180498"/>
    <lineage>
        <taxon>Eukaryota</taxon>
        <taxon>Viridiplantae</taxon>
        <taxon>Streptophyta</taxon>
        <taxon>Embryophyta</taxon>
        <taxon>Tracheophyta</taxon>
        <taxon>Spermatophyta</taxon>
        <taxon>Magnoliopsida</taxon>
        <taxon>eudicotyledons</taxon>
        <taxon>Gunneridae</taxon>
        <taxon>Pentapetalae</taxon>
        <taxon>rosids</taxon>
        <taxon>fabids</taxon>
        <taxon>Malpighiales</taxon>
        <taxon>Euphorbiaceae</taxon>
        <taxon>Crotonoideae</taxon>
        <taxon>Jatropheae</taxon>
        <taxon>Jatropha</taxon>
    </lineage>
</organism>
<comment type="catalytic activity">
    <reaction evidence="21">
        <text>L-seryl-[protein] + ATP = O-phospho-L-seryl-[protein] + ADP + H(+)</text>
        <dbReference type="Rhea" id="RHEA:17989"/>
        <dbReference type="Rhea" id="RHEA-COMP:9863"/>
        <dbReference type="Rhea" id="RHEA-COMP:11604"/>
        <dbReference type="ChEBI" id="CHEBI:15378"/>
        <dbReference type="ChEBI" id="CHEBI:29999"/>
        <dbReference type="ChEBI" id="CHEBI:30616"/>
        <dbReference type="ChEBI" id="CHEBI:83421"/>
        <dbReference type="ChEBI" id="CHEBI:456216"/>
        <dbReference type="EC" id="2.7.11.1"/>
    </reaction>
</comment>
<keyword evidence="13 22" id="KW-0547">Nucleotide-binding</keyword>
<dbReference type="Pfam" id="PF08263">
    <property type="entry name" value="LRRNT_2"/>
    <property type="match status" value="2"/>
</dbReference>
<evidence type="ECO:0000256" key="17">
    <source>
        <dbReference type="ARBA" id="ARBA00023136"/>
    </source>
</evidence>
<dbReference type="InterPro" id="IPR051809">
    <property type="entry name" value="Plant_receptor-like_S/T_kinase"/>
</dbReference>
<dbReference type="FunFam" id="3.80.10.10:FF:000676">
    <property type="entry name" value="LRR receptor-like serine/threonine-protein kinase FLS2"/>
    <property type="match status" value="1"/>
</dbReference>
<dbReference type="SMART" id="SM00220">
    <property type="entry name" value="S_TKc"/>
    <property type="match status" value="3"/>
</dbReference>
<dbReference type="GO" id="GO:0005524">
    <property type="term" value="F:ATP binding"/>
    <property type="evidence" value="ECO:0007669"/>
    <property type="project" value="UniProtKB-UniRule"/>
</dbReference>
<dbReference type="FunFam" id="3.80.10.10:FF:000288">
    <property type="entry name" value="LRR receptor-like serine/threonine-protein kinase EFR"/>
    <property type="match status" value="1"/>
</dbReference>
<feature type="binding site" evidence="22">
    <location>
        <position position="707"/>
    </location>
    <ligand>
        <name>ATP</name>
        <dbReference type="ChEBI" id="CHEBI:30616"/>
    </ligand>
</feature>
<dbReference type="InterPro" id="IPR032675">
    <property type="entry name" value="LRR_dom_sf"/>
</dbReference>
<comment type="similarity">
    <text evidence="3">Belongs to the protein kinase superfamily. Ser/Thr protein kinase family.</text>
</comment>
<dbReference type="PANTHER" id="PTHR27008">
    <property type="entry name" value="OS04G0122200 PROTEIN"/>
    <property type="match status" value="1"/>
</dbReference>
<evidence type="ECO:0000256" key="10">
    <source>
        <dbReference type="ARBA" id="ARBA00022692"/>
    </source>
</evidence>
<dbReference type="Proteomes" id="UP000027138">
    <property type="component" value="Unassembled WGS sequence"/>
</dbReference>
<dbReference type="FunFam" id="3.80.10.10:FF:000095">
    <property type="entry name" value="LRR receptor-like serine/threonine-protein kinase GSO1"/>
    <property type="match status" value="1"/>
</dbReference>
<evidence type="ECO:0000256" key="20">
    <source>
        <dbReference type="ARBA" id="ARBA00047899"/>
    </source>
</evidence>
<comment type="catalytic activity">
    <reaction evidence="20">
        <text>L-threonyl-[protein] + ATP = O-phospho-L-threonyl-[protein] + ADP + H(+)</text>
        <dbReference type="Rhea" id="RHEA:46608"/>
        <dbReference type="Rhea" id="RHEA-COMP:11060"/>
        <dbReference type="Rhea" id="RHEA-COMP:11605"/>
        <dbReference type="ChEBI" id="CHEBI:15378"/>
        <dbReference type="ChEBI" id="CHEBI:30013"/>
        <dbReference type="ChEBI" id="CHEBI:30616"/>
        <dbReference type="ChEBI" id="CHEBI:61977"/>
        <dbReference type="ChEBI" id="CHEBI:456216"/>
        <dbReference type="EC" id="2.7.11.1"/>
    </reaction>
</comment>
<evidence type="ECO:0000256" key="11">
    <source>
        <dbReference type="ARBA" id="ARBA00022729"/>
    </source>
</evidence>
<dbReference type="EMBL" id="KK914240">
    <property type="protein sequence ID" value="KDP44795.1"/>
    <property type="molecule type" value="Genomic_DNA"/>
</dbReference>
<dbReference type="Pfam" id="PF00069">
    <property type="entry name" value="Pkinase"/>
    <property type="match status" value="2"/>
</dbReference>
<keyword evidence="17 23" id="KW-0472">Membrane</keyword>
<keyword evidence="8" id="KW-0433">Leucine-rich repeat</keyword>
<evidence type="ECO:0000313" key="26">
    <source>
        <dbReference type="Proteomes" id="UP000027138"/>
    </source>
</evidence>
<evidence type="ECO:0000313" key="25">
    <source>
        <dbReference type="EMBL" id="KDP44795.1"/>
    </source>
</evidence>
<feature type="transmembrane region" description="Helical" evidence="23">
    <location>
        <begin position="30"/>
        <end position="54"/>
    </location>
</feature>
<evidence type="ECO:0000256" key="15">
    <source>
        <dbReference type="ARBA" id="ARBA00022840"/>
    </source>
</evidence>
<dbReference type="InterPro" id="IPR008271">
    <property type="entry name" value="Ser/Thr_kinase_AS"/>
</dbReference>
<keyword evidence="7" id="KW-0597">Phosphoprotein</keyword>
<protein>
    <recommendedName>
        <fullName evidence="4">non-specific serine/threonine protein kinase</fullName>
        <ecNumber evidence="4">2.7.11.1</ecNumber>
    </recommendedName>
</protein>
<dbReference type="PROSITE" id="PS50011">
    <property type="entry name" value="PROTEIN_KINASE_DOM"/>
    <property type="match status" value="3"/>
</dbReference>
<keyword evidence="14" id="KW-0418">Kinase</keyword>
<evidence type="ECO:0000256" key="13">
    <source>
        <dbReference type="ARBA" id="ARBA00022741"/>
    </source>
</evidence>
<keyword evidence="15 22" id="KW-0067">ATP-binding</keyword>
<dbReference type="FunFam" id="1.10.510.10:FF:000358">
    <property type="entry name" value="Putative leucine-rich repeat receptor-like serine/threonine-protein kinase"/>
    <property type="match status" value="3"/>
</dbReference>
<evidence type="ECO:0000256" key="16">
    <source>
        <dbReference type="ARBA" id="ARBA00022989"/>
    </source>
</evidence>
<evidence type="ECO:0000256" key="6">
    <source>
        <dbReference type="ARBA" id="ARBA00022527"/>
    </source>
</evidence>
<keyword evidence="10 23" id="KW-0812">Transmembrane</keyword>
<keyword evidence="16 23" id="KW-1133">Transmembrane helix</keyword>
<evidence type="ECO:0000256" key="7">
    <source>
        <dbReference type="ARBA" id="ARBA00022553"/>
    </source>
</evidence>
<gene>
    <name evidence="25" type="ORF">JCGZ_01295</name>
</gene>
<feature type="binding site" evidence="22">
    <location>
        <position position="116"/>
    </location>
    <ligand>
        <name>ATP</name>
        <dbReference type="ChEBI" id="CHEBI:30616"/>
    </ligand>
</feature>
<feature type="domain" description="Protein kinase" evidence="24">
    <location>
        <begin position="678"/>
        <end position="974"/>
    </location>
</feature>
<proteinExistence type="inferred from homology"/>
<accession>A0A067LJH8</accession>
<evidence type="ECO:0000256" key="21">
    <source>
        <dbReference type="ARBA" id="ARBA00048679"/>
    </source>
</evidence>
<dbReference type="PROSITE" id="PS00107">
    <property type="entry name" value="PROTEIN_KINASE_ATP"/>
    <property type="match status" value="3"/>
</dbReference>
<dbReference type="InterPro" id="IPR017441">
    <property type="entry name" value="Protein_kinase_ATP_BS"/>
</dbReference>
<keyword evidence="18" id="KW-0675">Receptor</keyword>
<feature type="transmembrane region" description="Helical" evidence="23">
    <location>
        <begin position="1545"/>
        <end position="1567"/>
    </location>
</feature>
<dbReference type="InterPro" id="IPR001245">
    <property type="entry name" value="Ser-Thr/Tyr_kinase_cat_dom"/>
</dbReference>
<dbReference type="SUPFAM" id="SSF56112">
    <property type="entry name" value="Protein kinase-like (PK-like)"/>
    <property type="match status" value="3"/>
</dbReference>
<dbReference type="PANTHER" id="PTHR27008:SF596">
    <property type="entry name" value="OS02G0215500 PROTEIN"/>
    <property type="match status" value="1"/>
</dbReference>
<keyword evidence="5" id="KW-1003">Cell membrane</keyword>
<evidence type="ECO:0000256" key="8">
    <source>
        <dbReference type="ARBA" id="ARBA00022614"/>
    </source>
</evidence>
<dbReference type="GO" id="GO:0004674">
    <property type="term" value="F:protein serine/threonine kinase activity"/>
    <property type="evidence" value="ECO:0007669"/>
    <property type="project" value="UniProtKB-KW"/>
</dbReference>
<evidence type="ECO:0000256" key="23">
    <source>
        <dbReference type="SAM" id="Phobius"/>
    </source>
</evidence>
<keyword evidence="12" id="KW-0677">Repeat</keyword>
<comment type="subcellular location">
    <subcellularLocation>
        <location evidence="1">Cell membrane</location>
        <topology evidence="1">Single-pass membrane protein</topology>
    </subcellularLocation>
    <subcellularLocation>
        <location evidence="2">Membrane</location>
        <topology evidence="2">Single-pass type I membrane protein</topology>
    </subcellularLocation>
</comment>
<keyword evidence="9" id="KW-0808">Transferase</keyword>
<name>A0A067LJH8_JATCU</name>
<dbReference type="FunFam" id="3.30.200.20:FF:000432">
    <property type="entry name" value="LRR receptor-like serine/threonine-protein kinase EFR"/>
    <property type="match status" value="2"/>
</dbReference>
<dbReference type="GO" id="GO:0005886">
    <property type="term" value="C:plasma membrane"/>
    <property type="evidence" value="ECO:0007669"/>
    <property type="project" value="UniProtKB-SubCell"/>
</dbReference>
<dbReference type="InterPro" id="IPR013210">
    <property type="entry name" value="LRR_N_plant-typ"/>
</dbReference>
<evidence type="ECO:0000256" key="9">
    <source>
        <dbReference type="ARBA" id="ARBA00022679"/>
    </source>
</evidence>
<feature type="binding site" evidence="22">
    <location>
        <position position="1632"/>
    </location>
    <ligand>
        <name>ATP</name>
        <dbReference type="ChEBI" id="CHEBI:30616"/>
    </ligand>
</feature>
<feature type="domain" description="Protein kinase" evidence="24">
    <location>
        <begin position="1603"/>
        <end position="1891"/>
    </location>
</feature>
<dbReference type="PROSITE" id="PS00108">
    <property type="entry name" value="PROTEIN_KINASE_ST"/>
    <property type="match status" value="2"/>
</dbReference>
<reference evidence="25 26" key="1">
    <citation type="journal article" date="2014" name="PLoS ONE">
        <title>Global Analysis of Gene Expression Profiles in Physic Nut (Jatropha curcas L.) Seedlings Exposed to Salt Stress.</title>
        <authorList>
            <person name="Zhang L."/>
            <person name="Zhang C."/>
            <person name="Wu P."/>
            <person name="Chen Y."/>
            <person name="Li M."/>
            <person name="Jiang H."/>
            <person name="Wu G."/>
        </authorList>
    </citation>
    <scope>NUCLEOTIDE SEQUENCE [LARGE SCALE GENOMIC DNA]</scope>
    <source>
        <strain evidence="26">cv. GZQX0401</strain>
        <tissue evidence="25">Young leaves</tissue>
    </source>
</reference>
<dbReference type="SUPFAM" id="SSF52058">
    <property type="entry name" value="L domain-like"/>
    <property type="match status" value="3"/>
</dbReference>
<keyword evidence="19" id="KW-0325">Glycoprotein</keyword>